<evidence type="ECO:0000256" key="1">
    <source>
        <dbReference type="SAM" id="Phobius"/>
    </source>
</evidence>
<dbReference type="AlphaFoldDB" id="A0A2Y9AWI2"/>
<reference evidence="2 3" key="1">
    <citation type="submission" date="2016-10" db="EMBL/GenBank/DDBJ databases">
        <authorList>
            <person name="Cai Z."/>
        </authorList>
    </citation>
    <scope>NUCLEOTIDE SEQUENCE [LARGE SCALE GENOMIC DNA]</scope>
    <source>
        <strain evidence="2 3">CGMCC 1.10826</strain>
    </source>
</reference>
<name>A0A2Y9AWI2_9MICO</name>
<dbReference type="RefSeq" id="WP_181424699.1">
    <property type="nucleotide sequence ID" value="NZ_QKLZ01000019.1"/>
</dbReference>
<gene>
    <name evidence="2" type="ORF">SAMN05216184_11921</name>
</gene>
<organism evidence="2 3">
    <name type="scientific">Georgenia satyanarayanai</name>
    <dbReference type="NCBI Taxonomy" id="860221"/>
    <lineage>
        <taxon>Bacteria</taxon>
        <taxon>Bacillati</taxon>
        <taxon>Actinomycetota</taxon>
        <taxon>Actinomycetes</taxon>
        <taxon>Micrococcales</taxon>
        <taxon>Bogoriellaceae</taxon>
        <taxon>Georgenia</taxon>
    </lineage>
</organism>
<proteinExistence type="predicted"/>
<protein>
    <submittedName>
        <fullName evidence="2">Uncharacterized protein</fullName>
    </submittedName>
</protein>
<keyword evidence="3" id="KW-1185">Reference proteome</keyword>
<feature type="transmembrane region" description="Helical" evidence="1">
    <location>
        <begin position="21"/>
        <end position="45"/>
    </location>
</feature>
<accession>A0A2Y9AWI2</accession>
<keyword evidence="1" id="KW-1133">Transmembrane helix</keyword>
<keyword evidence="1" id="KW-0812">Transmembrane</keyword>
<evidence type="ECO:0000313" key="3">
    <source>
        <dbReference type="Proteomes" id="UP000250222"/>
    </source>
</evidence>
<keyword evidence="1" id="KW-0472">Membrane</keyword>
<sequence>MTTKQGKAPGPDDGQRRARRGMVLTLLGIGLVCAAYVVTIVVMVAR</sequence>
<dbReference type="EMBL" id="UETB01000019">
    <property type="protein sequence ID" value="SSA46897.1"/>
    <property type="molecule type" value="Genomic_DNA"/>
</dbReference>
<evidence type="ECO:0000313" key="2">
    <source>
        <dbReference type="EMBL" id="SSA46897.1"/>
    </source>
</evidence>
<dbReference type="Proteomes" id="UP000250222">
    <property type="component" value="Unassembled WGS sequence"/>
</dbReference>